<dbReference type="Proteomes" id="UP001345219">
    <property type="component" value="Chromosome 15"/>
</dbReference>
<dbReference type="Pfam" id="PF01190">
    <property type="entry name" value="Pollen_Ole_e_1"/>
    <property type="match status" value="1"/>
</dbReference>
<feature type="chain" id="PRO_5042923751" evidence="3">
    <location>
        <begin position="22"/>
        <end position="161"/>
    </location>
</feature>
<dbReference type="EMBL" id="JAXIOK010000012">
    <property type="protein sequence ID" value="KAK4758327.1"/>
    <property type="molecule type" value="Genomic_DNA"/>
</dbReference>
<dbReference type="InterPro" id="IPR006041">
    <property type="entry name" value="Pollen_Ole_e1_allergen"/>
</dbReference>
<evidence type="ECO:0000256" key="2">
    <source>
        <dbReference type="ARBA" id="ARBA00023157"/>
    </source>
</evidence>
<accession>A0AAN7Q2C0</accession>
<dbReference type="PANTHER" id="PTHR31614">
    <property type="entry name" value="PROTEIN DOWNSTREAM OF FLC-RELATED"/>
    <property type="match status" value="1"/>
</dbReference>
<keyword evidence="2" id="KW-1015">Disulfide bond</keyword>
<organism evidence="4 5">
    <name type="scientific">Trapa incisa</name>
    <dbReference type="NCBI Taxonomy" id="236973"/>
    <lineage>
        <taxon>Eukaryota</taxon>
        <taxon>Viridiplantae</taxon>
        <taxon>Streptophyta</taxon>
        <taxon>Embryophyta</taxon>
        <taxon>Tracheophyta</taxon>
        <taxon>Spermatophyta</taxon>
        <taxon>Magnoliopsida</taxon>
        <taxon>eudicotyledons</taxon>
        <taxon>Gunneridae</taxon>
        <taxon>Pentapetalae</taxon>
        <taxon>rosids</taxon>
        <taxon>malvids</taxon>
        <taxon>Myrtales</taxon>
        <taxon>Lythraceae</taxon>
        <taxon>Trapa</taxon>
    </lineage>
</organism>
<evidence type="ECO:0000256" key="3">
    <source>
        <dbReference type="SAM" id="SignalP"/>
    </source>
</evidence>
<dbReference type="AlphaFoldDB" id="A0AAN7Q2C0"/>
<keyword evidence="3" id="KW-0732">Signal</keyword>
<comment type="similarity">
    <text evidence="1">Belongs to the Ole e I family.</text>
</comment>
<comment type="caution">
    <text evidence="4">The sequence shown here is derived from an EMBL/GenBank/DDBJ whole genome shotgun (WGS) entry which is preliminary data.</text>
</comment>
<feature type="signal peptide" evidence="3">
    <location>
        <begin position="1"/>
        <end position="21"/>
    </location>
</feature>
<name>A0AAN7Q2C0_9MYRT</name>
<keyword evidence="5" id="KW-1185">Reference proteome</keyword>
<evidence type="ECO:0000313" key="4">
    <source>
        <dbReference type="EMBL" id="KAK4758327.1"/>
    </source>
</evidence>
<evidence type="ECO:0000256" key="1">
    <source>
        <dbReference type="ARBA" id="ARBA00010049"/>
    </source>
</evidence>
<dbReference type="PANTHER" id="PTHR31614:SF5">
    <property type="entry name" value="ALLERGEN-LIKE PROTEIN BRSN20"/>
    <property type="match status" value="1"/>
</dbReference>
<proteinExistence type="inferred from homology"/>
<gene>
    <name evidence="4" type="ORF">SAY87_019628</name>
</gene>
<protein>
    <submittedName>
        <fullName evidence="4">Uncharacterized protein</fullName>
    </submittedName>
</protein>
<reference evidence="4 5" key="1">
    <citation type="journal article" date="2023" name="Hortic Res">
        <title>Pangenome of water caltrop reveals structural variations and asymmetric subgenome divergence after allopolyploidization.</title>
        <authorList>
            <person name="Zhang X."/>
            <person name="Chen Y."/>
            <person name="Wang L."/>
            <person name="Yuan Y."/>
            <person name="Fang M."/>
            <person name="Shi L."/>
            <person name="Lu R."/>
            <person name="Comes H.P."/>
            <person name="Ma Y."/>
            <person name="Chen Y."/>
            <person name="Huang G."/>
            <person name="Zhou Y."/>
            <person name="Zheng Z."/>
            <person name="Qiu Y."/>
        </authorList>
    </citation>
    <scope>NUCLEOTIDE SEQUENCE [LARGE SCALE GENOMIC DNA]</scope>
    <source>
        <tissue evidence="4">Roots</tissue>
    </source>
</reference>
<sequence length="161" mass="17926">MAKFVLLFALLALAGISSAVARHRRHHALVVRGRVYCDPCRAGFETSASTFIAGAKIKVECRNRQSMELLYSQEATTDLTGTYTIPVLEDHHDELCDAMLISSPHPTCRIPSEGRDKARVILTRNNGIATDERFVNNMGFMTNQPLAGCTQILQQYQELDD</sequence>
<evidence type="ECO:0000313" key="5">
    <source>
        <dbReference type="Proteomes" id="UP001345219"/>
    </source>
</evidence>